<name>A0ABP3WKZ4_9GAMM</name>
<dbReference type="Proteomes" id="UP001500021">
    <property type="component" value="Unassembled WGS sequence"/>
</dbReference>
<accession>A0ABP3WKZ4</accession>
<evidence type="ECO:0000313" key="1">
    <source>
        <dbReference type="EMBL" id="GAA0822124.1"/>
    </source>
</evidence>
<reference evidence="2" key="1">
    <citation type="journal article" date="2019" name="Int. J. Syst. Evol. Microbiol.">
        <title>The Global Catalogue of Microorganisms (GCM) 10K type strain sequencing project: providing services to taxonomists for standard genome sequencing and annotation.</title>
        <authorList>
            <consortium name="The Broad Institute Genomics Platform"/>
            <consortium name="The Broad Institute Genome Sequencing Center for Infectious Disease"/>
            <person name="Wu L."/>
            <person name="Ma J."/>
        </authorList>
    </citation>
    <scope>NUCLEOTIDE SEQUENCE [LARGE SCALE GENOMIC DNA]</scope>
    <source>
        <strain evidence="2">JCM 15608</strain>
    </source>
</reference>
<dbReference type="InterPro" id="IPR032251">
    <property type="entry name" value="DUF4826"/>
</dbReference>
<dbReference type="EMBL" id="BAAAFA010000011">
    <property type="protein sequence ID" value="GAA0822124.1"/>
    <property type="molecule type" value="Genomic_DNA"/>
</dbReference>
<comment type="caution">
    <text evidence="1">The sequence shown here is derived from an EMBL/GenBank/DDBJ whole genome shotgun (WGS) entry which is preliminary data.</text>
</comment>
<sequence>MTQEVAMTTQEQQQWIKEQYQVATKYLAEKGLVTQSVTAEESRYLTPMIAIWKLTVTGGSKYWVICGDLPTDHSSIDVATTARDALKHFSLKWQVQAENLLQSDNNAQKDFAGFLISRAEGLYQVCDNENLWQA</sequence>
<dbReference type="RefSeq" id="WP_343818516.1">
    <property type="nucleotide sequence ID" value="NZ_BAAAFA010000011.1"/>
</dbReference>
<gene>
    <name evidence="1" type="ORF">GCM10009111_29970</name>
</gene>
<organism evidence="1 2">
    <name type="scientific">Colwellia asteriadis</name>
    <dbReference type="NCBI Taxonomy" id="517723"/>
    <lineage>
        <taxon>Bacteria</taxon>
        <taxon>Pseudomonadati</taxon>
        <taxon>Pseudomonadota</taxon>
        <taxon>Gammaproteobacteria</taxon>
        <taxon>Alteromonadales</taxon>
        <taxon>Colwelliaceae</taxon>
        <taxon>Colwellia</taxon>
    </lineage>
</organism>
<keyword evidence="2" id="KW-1185">Reference proteome</keyword>
<protein>
    <submittedName>
        <fullName evidence="1">DUF4826 family protein</fullName>
    </submittedName>
</protein>
<evidence type="ECO:0000313" key="2">
    <source>
        <dbReference type="Proteomes" id="UP001500021"/>
    </source>
</evidence>
<dbReference type="Pfam" id="PF16108">
    <property type="entry name" value="DUF4826"/>
    <property type="match status" value="1"/>
</dbReference>
<proteinExistence type="predicted"/>